<evidence type="ECO:0000256" key="5">
    <source>
        <dbReference type="ARBA" id="ARBA00023163"/>
    </source>
</evidence>
<evidence type="ECO:0000256" key="2">
    <source>
        <dbReference type="ARBA" id="ARBA00022833"/>
    </source>
</evidence>
<dbReference type="PhylomeDB" id="A7TJK6"/>
<evidence type="ECO:0000313" key="8">
    <source>
        <dbReference type="EMBL" id="EDO17549.1"/>
    </source>
</evidence>
<dbReference type="CDD" id="cd00067">
    <property type="entry name" value="GAL4"/>
    <property type="match status" value="1"/>
</dbReference>
<dbReference type="InterPro" id="IPR001138">
    <property type="entry name" value="Zn2Cys6_DnaBD"/>
</dbReference>
<dbReference type="InterPro" id="IPR050675">
    <property type="entry name" value="OAF3"/>
</dbReference>
<dbReference type="RefSeq" id="XP_001645407.1">
    <property type="nucleotide sequence ID" value="XM_001645357.1"/>
</dbReference>
<evidence type="ECO:0000256" key="1">
    <source>
        <dbReference type="ARBA" id="ARBA00022723"/>
    </source>
</evidence>
<keyword evidence="4" id="KW-0238">DNA-binding</keyword>
<evidence type="ECO:0000256" key="4">
    <source>
        <dbReference type="ARBA" id="ARBA00023125"/>
    </source>
</evidence>
<dbReference type="Proteomes" id="UP000000267">
    <property type="component" value="Unassembled WGS sequence"/>
</dbReference>
<dbReference type="PANTHER" id="PTHR31069:SF32">
    <property type="entry name" value="ARGININE METABOLISM REGULATION PROTEIN II"/>
    <property type="match status" value="1"/>
</dbReference>
<dbReference type="GO" id="GO:0000981">
    <property type="term" value="F:DNA-binding transcription factor activity, RNA polymerase II-specific"/>
    <property type="evidence" value="ECO:0007669"/>
    <property type="project" value="InterPro"/>
</dbReference>
<dbReference type="SUPFAM" id="SSF57701">
    <property type="entry name" value="Zn2/Cys6 DNA-binding domain"/>
    <property type="match status" value="1"/>
</dbReference>
<dbReference type="PANTHER" id="PTHR31069">
    <property type="entry name" value="OLEATE-ACTIVATED TRANSCRIPTION FACTOR 1-RELATED"/>
    <property type="match status" value="1"/>
</dbReference>
<proteinExistence type="predicted"/>
<dbReference type="InParanoid" id="A7TJK6"/>
<keyword evidence="5" id="KW-0804">Transcription</keyword>
<gene>
    <name evidence="8" type="ORF">Kpol_534p28</name>
</gene>
<dbReference type="Gene3D" id="4.10.240.10">
    <property type="entry name" value="Zn(2)-C6 fungal-type DNA-binding domain"/>
    <property type="match status" value="1"/>
</dbReference>
<reference evidence="8 9" key="1">
    <citation type="journal article" date="2007" name="Proc. Natl. Acad. Sci. U.S.A.">
        <title>Independent sorting-out of thousands of duplicated gene pairs in two yeast species descended from a whole-genome duplication.</title>
        <authorList>
            <person name="Scannell D.R."/>
            <person name="Frank A.C."/>
            <person name="Conant G.C."/>
            <person name="Byrne K.P."/>
            <person name="Woolfit M."/>
            <person name="Wolfe K.H."/>
        </authorList>
    </citation>
    <scope>NUCLEOTIDE SEQUENCE [LARGE SCALE GENOMIC DNA]</scope>
    <source>
        <strain evidence="9">ATCC 22028 / DSM 70294 / BCRC 21397 / CBS 2163 / NBRC 10782 / NRRL Y-8283 / UCD 57-17</strain>
    </source>
</reference>
<dbReference type="SMART" id="SM00066">
    <property type="entry name" value="GAL4"/>
    <property type="match status" value="1"/>
</dbReference>
<keyword evidence="3" id="KW-0805">Transcription regulation</keyword>
<keyword evidence="9" id="KW-1185">Reference proteome</keyword>
<organism evidence="9">
    <name type="scientific">Vanderwaltozyma polyspora (strain ATCC 22028 / DSM 70294 / BCRC 21397 / CBS 2163 / NBRC 10782 / NRRL Y-8283 / UCD 57-17)</name>
    <name type="common">Kluyveromyces polysporus</name>
    <dbReference type="NCBI Taxonomy" id="436907"/>
    <lineage>
        <taxon>Eukaryota</taxon>
        <taxon>Fungi</taxon>
        <taxon>Dikarya</taxon>
        <taxon>Ascomycota</taxon>
        <taxon>Saccharomycotina</taxon>
        <taxon>Saccharomycetes</taxon>
        <taxon>Saccharomycetales</taxon>
        <taxon>Saccharomycetaceae</taxon>
        <taxon>Vanderwaltozyma</taxon>
    </lineage>
</organism>
<keyword evidence="2" id="KW-0862">Zinc</keyword>
<evidence type="ECO:0000259" key="7">
    <source>
        <dbReference type="PROSITE" id="PS50048"/>
    </source>
</evidence>
<dbReference type="eggNOG" id="ENOG502QU1Y">
    <property type="taxonomic scope" value="Eukaryota"/>
</dbReference>
<protein>
    <recommendedName>
        <fullName evidence="7">Zn(2)-C6 fungal-type domain-containing protein</fullName>
    </recommendedName>
</protein>
<dbReference type="GeneID" id="5545771"/>
<name>A7TJK6_VANPO</name>
<evidence type="ECO:0000256" key="3">
    <source>
        <dbReference type="ARBA" id="ARBA00023015"/>
    </source>
</evidence>
<keyword evidence="1" id="KW-0479">Metal-binding</keyword>
<dbReference type="KEGG" id="vpo:Kpol_534p28"/>
<dbReference type="STRING" id="436907.A7TJK6"/>
<feature type="domain" description="Zn(2)-C6 fungal-type" evidence="7">
    <location>
        <begin position="14"/>
        <end position="44"/>
    </location>
</feature>
<dbReference type="FunCoup" id="A7TJK6">
    <property type="interactions" value="638"/>
</dbReference>
<sequence>MAGVDNRYSRNFTGCWACRFKKRKCDELKPSCSLCVRHGDCCSYDIRLIWSDDNIYKINCKQEFINRSKDIRSKDRNYMSHGKISKLEFKKMTNFRNYEYNSCYPSPTSDDVNELNTSTITDSTTGHDNDESDIDESFTISVRRLKVYDNTINSVYGKGPNKVFDQKRINKKLNTLLDDLEHDISLNKKFVKKGPFVSFHKSDNSSDSTLIIKNEIPNSLIDEKLIEFQNIDTFVENELFELIWLNCKTNMILCRLDYSNWFSDFLKLKLKENQKLYALLKNWIGNKNKKNINLTKEEIESIQFDDFECNSIAFTIMVILYNNDDDVNVIEIFGDILQYWLSKIPVLSPSMFPLMNFIIHNIENQKILNYCYHLLDKTSTTCQLNGLPLCTLQDIMDQLNKIITKKLTETWLDNAFQQVISPYEINHSFPQVNYS</sequence>
<dbReference type="GO" id="GO:0008270">
    <property type="term" value="F:zinc ion binding"/>
    <property type="evidence" value="ECO:0007669"/>
    <property type="project" value="InterPro"/>
</dbReference>
<dbReference type="PROSITE" id="PS00463">
    <property type="entry name" value="ZN2_CY6_FUNGAL_1"/>
    <property type="match status" value="1"/>
</dbReference>
<evidence type="ECO:0000313" key="9">
    <source>
        <dbReference type="Proteomes" id="UP000000267"/>
    </source>
</evidence>
<dbReference type="GO" id="GO:0003677">
    <property type="term" value="F:DNA binding"/>
    <property type="evidence" value="ECO:0007669"/>
    <property type="project" value="UniProtKB-KW"/>
</dbReference>
<dbReference type="HOGENOM" id="CLU_050082_0_0_1"/>
<accession>A7TJK6</accession>
<dbReference type="EMBL" id="DS480402">
    <property type="protein sequence ID" value="EDO17549.1"/>
    <property type="molecule type" value="Genomic_DNA"/>
</dbReference>
<dbReference type="AlphaFoldDB" id="A7TJK6"/>
<dbReference type="InterPro" id="IPR036864">
    <property type="entry name" value="Zn2-C6_fun-type_DNA-bd_sf"/>
</dbReference>
<keyword evidence="6" id="KW-0539">Nucleus</keyword>
<dbReference type="OrthoDB" id="416217at2759"/>
<dbReference type="PROSITE" id="PS50048">
    <property type="entry name" value="ZN2_CY6_FUNGAL_2"/>
    <property type="match status" value="1"/>
</dbReference>
<evidence type="ECO:0000256" key="6">
    <source>
        <dbReference type="ARBA" id="ARBA00023242"/>
    </source>
</evidence>
<dbReference type="Pfam" id="PF00172">
    <property type="entry name" value="Zn_clus"/>
    <property type="match status" value="1"/>
</dbReference>